<name>A0A2P7V672_9BACL</name>
<accession>A0A2P7V672</accession>
<proteinExistence type="predicted"/>
<sequence>MRVYLPVFATILAFTISSGCAPSSTEISSTNKTNIPQLNQNTTPLIQEKAAPALQAKDTYIDTSELPTINKVSENDANSSFKVPFSIQEYQLEHPDFRHDLIAPQFVNEDYIIFDMNPSGSNQASIGLFDRTTKKYKKIYLSPKKTIINTLVGINDTLFWVEYEKQTKKDRPWKIMSYDLKNKKTYLVKKGISDDGTSVPILTNTDKYLTWIEYELKNQIMWSRAMLYDPVIKETKIIAEAKLDETKGRNGHFFAIQRPSDNGMLIHESVYTKTSANESKKTYQIKFYPYDMSSSIYLLDGKEIIDYVINKNWFVWTEEGKVTVASMHDGKIKYQYFAESEKLTNDTPYIVDHYLFYRYGINQIYIVDLNTGKRQKFSKDIASTSKIFNSEDYLFFGQWEPSESTGRAKFHVIDLSK</sequence>
<evidence type="ECO:0000313" key="2">
    <source>
        <dbReference type="EMBL" id="PSJ94722.1"/>
    </source>
</evidence>
<dbReference type="Proteomes" id="UP000240419">
    <property type="component" value="Unassembled WGS sequence"/>
</dbReference>
<dbReference type="PROSITE" id="PS51257">
    <property type="entry name" value="PROKAR_LIPOPROTEIN"/>
    <property type="match status" value="1"/>
</dbReference>
<keyword evidence="3" id="KW-1185">Reference proteome</keyword>
<gene>
    <name evidence="2" type="ORF">C7R93_15160</name>
</gene>
<dbReference type="AlphaFoldDB" id="A0A2P7V672"/>
<keyword evidence="1" id="KW-0732">Signal</keyword>
<evidence type="ECO:0000256" key="1">
    <source>
        <dbReference type="SAM" id="SignalP"/>
    </source>
</evidence>
<evidence type="ECO:0000313" key="3">
    <source>
        <dbReference type="Proteomes" id="UP000240419"/>
    </source>
</evidence>
<feature type="signal peptide" evidence="1">
    <location>
        <begin position="1"/>
        <end position="20"/>
    </location>
</feature>
<evidence type="ECO:0008006" key="4">
    <source>
        <dbReference type="Google" id="ProtNLM"/>
    </source>
</evidence>
<dbReference type="SUPFAM" id="SSF50993">
    <property type="entry name" value="Peptidase/esterase 'gauge' domain"/>
    <property type="match status" value="1"/>
</dbReference>
<feature type="chain" id="PRO_5039684140" description="DUF5050 domain-containing protein" evidence="1">
    <location>
        <begin position="21"/>
        <end position="417"/>
    </location>
</feature>
<reference evidence="2 3" key="1">
    <citation type="submission" date="2018-03" db="EMBL/GenBank/DDBJ databases">
        <title>Brevisbacillus phylogenomics.</title>
        <authorList>
            <person name="Dunlap C."/>
        </authorList>
    </citation>
    <scope>NUCLEOTIDE SEQUENCE [LARGE SCALE GENOMIC DNA]</scope>
    <source>
        <strain evidence="2 3">NRRL NRS-1210</strain>
    </source>
</reference>
<protein>
    <recommendedName>
        <fullName evidence="4">DUF5050 domain-containing protein</fullName>
    </recommendedName>
</protein>
<dbReference type="OrthoDB" id="2466780at2"/>
<comment type="caution">
    <text evidence="2">The sequence shown here is derived from an EMBL/GenBank/DDBJ whole genome shotgun (WGS) entry which is preliminary data.</text>
</comment>
<dbReference type="RefSeq" id="WP_106839596.1">
    <property type="nucleotide sequence ID" value="NZ_JARMEZ010000042.1"/>
</dbReference>
<organism evidence="2 3">
    <name type="scientific">Brevibacillus fortis</name>
    <dbReference type="NCBI Taxonomy" id="2126352"/>
    <lineage>
        <taxon>Bacteria</taxon>
        <taxon>Bacillati</taxon>
        <taxon>Bacillota</taxon>
        <taxon>Bacilli</taxon>
        <taxon>Bacillales</taxon>
        <taxon>Paenibacillaceae</taxon>
        <taxon>Brevibacillus</taxon>
    </lineage>
</organism>
<dbReference type="EMBL" id="PXZM01000023">
    <property type="protein sequence ID" value="PSJ94722.1"/>
    <property type="molecule type" value="Genomic_DNA"/>
</dbReference>